<dbReference type="InterPro" id="IPR050250">
    <property type="entry name" value="Macrolide_Exporter_MacB"/>
</dbReference>
<evidence type="ECO:0000256" key="4">
    <source>
        <dbReference type="ARBA" id="ARBA00022989"/>
    </source>
</evidence>
<feature type="domain" description="ABC3 transporter permease C-terminal" evidence="7">
    <location>
        <begin position="675"/>
        <end position="787"/>
    </location>
</feature>
<organism evidence="9 10">
    <name type="scientific">Imperialibacter roseus</name>
    <dbReference type="NCBI Taxonomy" id="1324217"/>
    <lineage>
        <taxon>Bacteria</taxon>
        <taxon>Pseudomonadati</taxon>
        <taxon>Bacteroidota</taxon>
        <taxon>Cytophagia</taxon>
        <taxon>Cytophagales</taxon>
        <taxon>Flammeovirgaceae</taxon>
        <taxon>Imperialibacter</taxon>
    </lineage>
</organism>
<evidence type="ECO:0000313" key="10">
    <source>
        <dbReference type="Proteomes" id="UP001302349"/>
    </source>
</evidence>
<feature type="transmembrane region" description="Helical" evidence="6">
    <location>
        <begin position="424"/>
        <end position="447"/>
    </location>
</feature>
<evidence type="ECO:0000256" key="1">
    <source>
        <dbReference type="ARBA" id="ARBA00004651"/>
    </source>
</evidence>
<feature type="domain" description="MacB-like periplasmic core" evidence="8">
    <location>
        <begin position="437"/>
        <end position="596"/>
    </location>
</feature>
<evidence type="ECO:0000256" key="3">
    <source>
        <dbReference type="ARBA" id="ARBA00022692"/>
    </source>
</evidence>
<reference evidence="9 10" key="1">
    <citation type="journal article" date="2023" name="Microbiol. Resour. Announc.">
        <title>Complete Genome Sequence of Imperialibacter roseus strain P4T.</title>
        <authorList>
            <person name="Tizabi D.R."/>
            <person name="Bachvaroff T."/>
            <person name="Hill R.T."/>
        </authorList>
    </citation>
    <scope>NUCLEOTIDE SEQUENCE [LARGE SCALE GENOMIC DNA]</scope>
    <source>
        <strain evidence="9 10">P4T</strain>
    </source>
</reference>
<dbReference type="RefSeq" id="WP_317488421.1">
    <property type="nucleotide sequence ID" value="NZ_CP136051.1"/>
</dbReference>
<gene>
    <name evidence="9" type="ORF">RT717_21540</name>
</gene>
<feature type="transmembrane region" description="Helical" evidence="6">
    <location>
        <begin position="757"/>
        <end position="777"/>
    </location>
</feature>
<dbReference type="Proteomes" id="UP001302349">
    <property type="component" value="Chromosome"/>
</dbReference>
<keyword evidence="5 6" id="KW-0472">Membrane</keyword>
<evidence type="ECO:0000256" key="6">
    <source>
        <dbReference type="SAM" id="Phobius"/>
    </source>
</evidence>
<protein>
    <submittedName>
        <fullName evidence="9">ABC transporter permease</fullName>
    </submittedName>
</protein>
<evidence type="ECO:0000259" key="8">
    <source>
        <dbReference type="Pfam" id="PF12704"/>
    </source>
</evidence>
<feature type="transmembrane region" description="Helical" evidence="6">
    <location>
        <begin position="285"/>
        <end position="305"/>
    </location>
</feature>
<dbReference type="InterPro" id="IPR003838">
    <property type="entry name" value="ABC3_permease_C"/>
</dbReference>
<dbReference type="EMBL" id="CP136051">
    <property type="protein sequence ID" value="WOK05663.1"/>
    <property type="molecule type" value="Genomic_DNA"/>
</dbReference>
<proteinExistence type="predicted"/>
<keyword evidence="2" id="KW-1003">Cell membrane</keyword>
<accession>A0ABZ0IMI4</accession>
<feature type="transmembrane region" description="Helical" evidence="6">
    <location>
        <begin position="675"/>
        <end position="695"/>
    </location>
</feature>
<feature type="domain" description="MacB-like periplasmic core" evidence="8">
    <location>
        <begin position="21"/>
        <end position="244"/>
    </location>
</feature>
<feature type="transmembrane region" description="Helical" evidence="6">
    <location>
        <begin position="21"/>
        <end position="42"/>
    </location>
</feature>
<sequence length="794" mass="87713">MLIGNYLKLAFRHLLKSRETSIINLGGLIVGFTCAMLIFLFAKNQLSFDDWNTQKDNIYRVLTIDEALGVSSNLVGITMPAIGPAMKTELSQVKETTRISYSGRNLVEYNDVPLYTENCAYVENSIFNVFDLELLAGNKETVLLNPNTAVLTESFAKKVFGVEDPMGKTFEIDNSTNMQVVGIVKDLPTNTHLRFDVLASLVPTEADSSTRQFLSTWRSIAITTYAVLEPGASEEATEADMEALIRKNDVGENFSVTLQPLSDVHLSSTGILFDNFNFEKTDLNYVYTLLMVGLFVILIATFNFMNLSTARSANRAKEVGMRKVLGAYKPQLVVQFLSEAILLCTIAMLVSLLAVGLLSSYLDFGIPDNLLVYLLSDASTVVGILGITLGIGVLAGFYPAFFLSGFQALKVLRGNFKTGKSGVWLRRLLVIIQFTASVTMIIGTVVVGRQLNYIKSIDKGFSEEQVITLSLSDQTVQQKAEAMKNELLQQRGVLSAAYSSSMPGRGFGRRGIRPEGSDPDDVWIVSVMSVNEDYFPLMGMEIVKGRNYSKDFPADEQQSLIINEAAAAALGWDEPVGKKIGYGPAERTVVGVVKNFHFASMRHKIEPIIIAFNPNPTSTLSVKIDASQTKEVLASMESMWKTMLPAHPYEYTFFDEEFGRQYESDEEFAGLIQNFTWLSIFIACLGLFGLSTFTAEQKVKEIGIRKVLGASVQGIVFLLSQEFLKLVVVACLIAVPIAWYSMDGWLEGFAYRIELKWWFFVAAASAAVLISVLTVSYQSIKAAIRNPAGSLRTE</sequence>
<evidence type="ECO:0000313" key="9">
    <source>
        <dbReference type="EMBL" id="WOK05663.1"/>
    </source>
</evidence>
<keyword evidence="4 6" id="KW-1133">Transmembrane helix</keyword>
<dbReference type="Pfam" id="PF12704">
    <property type="entry name" value="MacB_PCD"/>
    <property type="match status" value="2"/>
</dbReference>
<feature type="domain" description="ABC3 transporter permease C-terminal" evidence="7">
    <location>
        <begin position="291"/>
        <end position="404"/>
    </location>
</feature>
<name>A0ABZ0IMI4_9BACT</name>
<feature type="transmembrane region" description="Helical" evidence="6">
    <location>
        <begin position="340"/>
        <end position="362"/>
    </location>
</feature>
<dbReference type="Pfam" id="PF02687">
    <property type="entry name" value="FtsX"/>
    <property type="match status" value="2"/>
</dbReference>
<keyword evidence="3 6" id="KW-0812">Transmembrane</keyword>
<dbReference type="PANTHER" id="PTHR30572:SF18">
    <property type="entry name" value="ABC-TYPE MACROLIDE FAMILY EXPORT SYSTEM PERMEASE COMPONENT 2"/>
    <property type="match status" value="1"/>
</dbReference>
<feature type="transmembrane region" description="Helical" evidence="6">
    <location>
        <begin position="715"/>
        <end position="737"/>
    </location>
</feature>
<keyword evidence="10" id="KW-1185">Reference proteome</keyword>
<dbReference type="InterPro" id="IPR025857">
    <property type="entry name" value="MacB_PCD"/>
</dbReference>
<evidence type="ECO:0000256" key="2">
    <source>
        <dbReference type="ARBA" id="ARBA00022475"/>
    </source>
</evidence>
<dbReference type="PANTHER" id="PTHR30572">
    <property type="entry name" value="MEMBRANE COMPONENT OF TRANSPORTER-RELATED"/>
    <property type="match status" value="1"/>
</dbReference>
<feature type="transmembrane region" description="Helical" evidence="6">
    <location>
        <begin position="382"/>
        <end position="403"/>
    </location>
</feature>
<evidence type="ECO:0000259" key="7">
    <source>
        <dbReference type="Pfam" id="PF02687"/>
    </source>
</evidence>
<evidence type="ECO:0000256" key="5">
    <source>
        <dbReference type="ARBA" id="ARBA00023136"/>
    </source>
</evidence>
<comment type="subcellular location">
    <subcellularLocation>
        <location evidence="1">Cell membrane</location>
        <topology evidence="1">Multi-pass membrane protein</topology>
    </subcellularLocation>
</comment>